<dbReference type="Proteomes" id="UP001226160">
    <property type="component" value="Unassembled WGS sequence"/>
</dbReference>
<dbReference type="GeneID" id="64188896"/>
<dbReference type="GO" id="GO:0005737">
    <property type="term" value="C:cytoplasm"/>
    <property type="evidence" value="ECO:0007669"/>
    <property type="project" value="UniProtKB-SubCell"/>
</dbReference>
<name>A0AAP4BTM6_9CORY</name>
<dbReference type="AlphaFoldDB" id="A0AAP4BTM6"/>
<dbReference type="GO" id="GO:0043023">
    <property type="term" value="F:ribosomal large subunit binding"/>
    <property type="evidence" value="ECO:0007669"/>
    <property type="project" value="TreeGrafter"/>
</dbReference>
<proteinExistence type="inferred from homology"/>
<sequence>MTATDTARELTSVAVRAADEKSAANIVAMDVSDVLGITEVFIIASADTERAVKAIVDEIEEDLKDAGRKPLRREGQRDYRWVLLDYGDVVVHVQHNDERDFYGLDRLYGDCPLVEVDGVEYSRPGTYSESDGAQVRSAQDIDDIPVVGEGRS</sequence>
<dbReference type="GO" id="GO:0090071">
    <property type="term" value="P:negative regulation of ribosome biogenesis"/>
    <property type="evidence" value="ECO:0007669"/>
    <property type="project" value="UniProtKB-UniRule"/>
</dbReference>
<keyword evidence="2" id="KW-0963">Cytoplasm</keyword>
<dbReference type="FunFam" id="3.30.460.10:FF:000008">
    <property type="entry name" value="Ribosomal silencing factor RsfS"/>
    <property type="match status" value="1"/>
</dbReference>
<comment type="function">
    <text evidence="2">Functions as a ribosomal silencing factor. Interacts with ribosomal protein uL14 (rplN), blocking formation of intersubunit bridge B8. Prevents association of the 30S and 50S ribosomal subunits and the formation of functional ribosomes, thus repressing translation.</text>
</comment>
<comment type="subcellular location">
    <subcellularLocation>
        <location evidence="2">Cytoplasm</location>
    </subcellularLocation>
</comment>
<dbReference type="SUPFAM" id="SSF81301">
    <property type="entry name" value="Nucleotidyltransferase"/>
    <property type="match status" value="1"/>
</dbReference>
<dbReference type="InterPro" id="IPR043519">
    <property type="entry name" value="NT_sf"/>
</dbReference>
<organism evidence="4 5">
    <name type="scientific">Corynebacterium propinquum</name>
    <dbReference type="NCBI Taxonomy" id="43769"/>
    <lineage>
        <taxon>Bacteria</taxon>
        <taxon>Bacillati</taxon>
        <taxon>Actinomycetota</taxon>
        <taxon>Actinomycetes</taxon>
        <taxon>Mycobacteriales</taxon>
        <taxon>Corynebacteriaceae</taxon>
        <taxon>Corynebacterium</taxon>
    </lineage>
</organism>
<gene>
    <name evidence="2 4" type="primary">rsfS</name>
    <name evidence="4" type="ORF">QPX54_06890</name>
</gene>
<evidence type="ECO:0000313" key="4">
    <source>
        <dbReference type="EMBL" id="MDK4326234.1"/>
    </source>
</evidence>
<feature type="region of interest" description="Disordered" evidence="3">
    <location>
        <begin position="122"/>
        <end position="152"/>
    </location>
</feature>
<evidence type="ECO:0000256" key="1">
    <source>
        <dbReference type="ARBA" id="ARBA00010574"/>
    </source>
</evidence>
<evidence type="ECO:0000256" key="2">
    <source>
        <dbReference type="HAMAP-Rule" id="MF_01477"/>
    </source>
</evidence>
<accession>A0AAP4BTM6</accession>
<keyword evidence="2" id="KW-0810">Translation regulation</keyword>
<comment type="similarity">
    <text evidence="1 2">Belongs to the Iojap/RsfS family.</text>
</comment>
<dbReference type="Gene3D" id="3.30.460.10">
    <property type="entry name" value="Beta Polymerase, domain 2"/>
    <property type="match status" value="1"/>
</dbReference>
<evidence type="ECO:0000313" key="5">
    <source>
        <dbReference type="Proteomes" id="UP001226160"/>
    </source>
</evidence>
<dbReference type="PANTHER" id="PTHR21043">
    <property type="entry name" value="IOJAP SUPERFAMILY ORTHOLOG"/>
    <property type="match status" value="1"/>
</dbReference>
<protein>
    <recommendedName>
        <fullName evidence="2">Ribosomal silencing factor RsfS</fullName>
    </recommendedName>
</protein>
<dbReference type="EMBL" id="JASNVP010000005">
    <property type="protein sequence ID" value="MDK4326234.1"/>
    <property type="molecule type" value="Genomic_DNA"/>
</dbReference>
<dbReference type="InterPro" id="IPR004394">
    <property type="entry name" value="Iojap/RsfS/C7orf30"/>
</dbReference>
<dbReference type="HAMAP" id="MF_01477">
    <property type="entry name" value="Iojap_RsfS"/>
    <property type="match status" value="1"/>
</dbReference>
<dbReference type="GO" id="GO:0042256">
    <property type="term" value="P:cytosolic ribosome assembly"/>
    <property type="evidence" value="ECO:0007669"/>
    <property type="project" value="UniProtKB-UniRule"/>
</dbReference>
<dbReference type="NCBIfam" id="TIGR00090">
    <property type="entry name" value="rsfS_iojap_ybeB"/>
    <property type="match status" value="1"/>
</dbReference>
<dbReference type="RefSeq" id="WP_018120956.1">
    <property type="nucleotide sequence ID" value="NZ_CABIYR010000001.1"/>
</dbReference>
<dbReference type="Pfam" id="PF02410">
    <property type="entry name" value="RsfS"/>
    <property type="match status" value="1"/>
</dbReference>
<comment type="subunit">
    <text evidence="2">Interacts with ribosomal protein uL14 (rplN).</text>
</comment>
<keyword evidence="2" id="KW-0678">Repressor</keyword>
<comment type="caution">
    <text evidence="4">The sequence shown here is derived from an EMBL/GenBank/DDBJ whole genome shotgun (WGS) entry which is preliminary data.</text>
</comment>
<dbReference type="GO" id="GO:0017148">
    <property type="term" value="P:negative regulation of translation"/>
    <property type="evidence" value="ECO:0007669"/>
    <property type="project" value="UniProtKB-UniRule"/>
</dbReference>
<dbReference type="PANTHER" id="PTHR21043:SF0">
    <property type="entry name" value="MITOCHONDRIAL ASSEMBLY OF RIBOSOMAL LARGE SUBUNIT PROTEIN 1"/>
    <property type="match status" value="1"/>
</dbReference>
<evidence type="ECO:0000256" key="3">
    <source>
        <dbReference type="SAM" id="MobiDB-lite"/>
    </source>
</evidence>
<reference evidence="4" key="1">
    <citation type="submission" date="2023-05" db="EMBL/GenBank/DDBJ databases">
        <title>Metabolic capabilities are highly conserved among human nasal-associated Corynebacterium species in pangenomic analyses.</title>
        <authorList>
            <person name="Tran T.H."/>
            <person name="Roberts A.Q."/>
            <person name="Escapa I.F."/>
            <person name="Gao W."/>
            <person name="Conlan S."/>
            <person name="Kong H."/>
            <person name="Segre J.A."/>
            <person name="Kelly M.S."/>
            <person name="Lemon K.P."/>
        </authorList>
    </citation>
    <scope>NUCLEOTIDE SEQUENCE</scope>
    <source>
        <strain evidence="4">KPL2654</strain>
    </source>
</reference>